<evidence type="ECO:0000259" key="2">
    <source>
        <dbReference type="Pfam" id="PF11412"/>
    </source>
</evidence>
<name>A0A917ABZ7_9RHOB</name>
<organism evidence="3 4">
    <name type="scientific">Primorskyibacter flagellatus</name>
    <dbReference type="NCBI Taxonomy" id="1387277"/>
    <lineage>
        <taxon>Bacteria</taxon>
        <taxon>Pseudomonadati</taxon>
        <taxon>Pseudomonadota</taxon>
        <taxon>Alphaproteobacteria</taxon>
        <taxon>Rhodobacterales</taxon>
        <taxon>Roseobacteraceae</taxon>
        <taxon>Primorskyibacter</taxon>
    </lineage>
</organism>
<keyword evidence="4" id="KW-1185">Reference proteome</keyword>
<gene>
    <name evidence="3" type="ORF">GCM10011360_30530</name>
</gene>
<protein>
    <recommendedName>
        <fullName evidence="2">Thiol:disulfide interchange protein DsbD N-terminal domain-containing protein</fullName>
    </recommendedName>
</protein>
<sequence>MKSLLLSALLSLFAAPLAANPYADNVSVRLLPGWQLPDGAHMAAIEVTLAEGWKTYWRAPGDAGVPPVFSWAGSDNVRAVQVVWPRPEVFWQNGMRSIGYSKHLVLPLRIEPGAQGPVHLDGSLQMGICSDICVPLVVDLQDLRLPDSTRPVPAIAAAMADRPYSGAEAGVRRVSCSVQPDGRKVRLRTEIEMPALGGAEVVVVETADPSVWVSESETRREGPRLIAETELQAMRGGVLMLDRSALRLTVLGGSRAVDIRGCPAG</sequence>
<keyword evidence="1" id="KW-0732">Signal</keyword>
<dbReference type="InterPro" id="IPR028250">
    <property type="entry name" value="DsbDN"/>
</dbReference>
<dbReference type="Proteomes" id="UP000612855">
    <property type="component" value="Unassembled WGS sequence"/>
</dbReference>
<proteinExistence type="predicted"/>
<feature type="chain" id="PRO_5036743985" description="Thiol:disulfide interchange protein DsbD N-terminal domain-containing protein" evidence="1">
    <location>
        <begin position="20"/>
        <end position="265"/>
    </location>
</feature>
<dbReference type="AlphaFoldDB" id="A0A917ABZ7"/>
<evidence type="ECO:0000313" key="4">
    <source>
        <dbReference type="Proteomes" id="UP000612855"/>
    </source>
</evidence>
<evidence type="ECO:0000256" key="1">
    <source>
        <dbReference type="SAM" id="SignalP"/>
    </source>
</evidence>
<accession>A0A917ABZ7</accession>
<comment type="caution">
    <text evidence="3">The sequence shown here is derived from an EMBL/GenBank/DDBJ whole genome shotgun (WGS) entry which is preliminary data.</text>
</comment>
<dbReference type="RefSeq" id="WP_188478700.1">
    <property type="nucleotide sequence ID" value="NZ_BMFJ01000002.1"/>
</dbReference>
<feature type="signal peptide" evidence="1">
    <location>
        <begin position="1"/>
        <end position="19"/>
    </location>
</feature>
<feature type="domain" description="Thiol:disulfide interchange protein DsbD N-terminal" evidence="2">
    <location>
        <begin position="29"/>
        <end position="141"/>
    </location>
</feature>
<reference evidence="4" key="1">
    <citation type="journal article" date="2019" name="Int. J. Syst. Evol. Microbiol.">
        <title>The Global Catalogue of Microorganisms (GCM) 10K type strain sequencing project: providing services to taxonomists for standard genome sequencing and annotation.</title>
        <authorList>
            <consortium name="The Broad Institute Genomics Platform"/>
            <consortium name="The Broad Institute Genome Sequencing Center for Infectious Disease"/>
            <person name="Wu L."/>
            <person name="Ma J."/>
        </authorList>
    </citation>
    <scope>NUCLEOTIDE SEQUENCE [LARGE SCALE GENOMIC DNA]</scope>
    <source>
        <strain evidence="4">CGMCC 1.12664</strain>
    </source>
</reference>
<dbReference type="Pfam" id="PF11412">
    <property type="entry name" value="DsbD_N"/>
    <property type="match status" value="1"/>
</dbReference>
<dbReference type="EMBL" id="BMFJ01000002">
    <property type="protein sequence ID" value="GGE40865.1"/>
    <property type="molecule type" value="Genomic_DNA"/>
</dbReference>
<evidence type="ECO:0000313" key="3">
    <source>
        <dbReference type="EMBL" id="GGE40865.1"/>
    </source>
</evidence>